<dbReference type="InterPro" id="IPR058236">
    <property type="entry name" value="Rex_actinobacterial-type"/>
</dbReference>
<feature type="domain" description="CoA-binding" evidence="8">
    <location>
        <begin position="85"/>
        <end position="186"/>
    </location>
</feature>
<dbReference type="NCBIfam" id="NF003989">
    <property type="entry name" value="PRK05472.1-3"/>
    <property type="match status" value="1"/>
</dbReference>
<dbReference type="InterPro" id="IPR036390">
    <property type="entry name" value="WH_DNA-bd_sf"/>
</dbReference>
<organism evidence="9 10">
    <name type="scientific">Enemella dayhoffiae</name>
    <dbReference type="NCBI Taxonomy" id="2016507"/>
    <lineage>
        <taxon>Bacteria</taxon>
        <taxon>Bacillati</taxon>
        <taxon>Actinomycetota</taxon>
        <taxon>Actinomycetes</taxon>
        <taxon>Propionibacteriales</taxon>
        <taxon>Propionibacteriaceae</taxon>
        <taxon>Enemella</taxon>
    </lineage>
</organism>
<dbReference type="GO" id="GO:0051775">
    <property type="term" value="P:response to redox state"/>
    <property type="evidence" value="ECO:0007669"/>
    <property type="project" value="InterPro"/>
</dbReference>
<evidence type="ECO:0000256" key="6">
    <source>
        <dbReference type="ARBA" id="ARBA00023163"/>
    </source>
</evidence>
<dbReference type="HAMAP" id="MF_01131">
    <property type="entry name" value="Rex"/>
    <property type="match status" value="1"/>
</dbReference>
<evidence type="ECO:0000256" key="7">
    <source>
        <dbReference type="HAMAP-Rule" id="MF_01131"/>
    </source>
</evidence>
<dbReference type="NCBIfam" id="NF003996">
    <property type="entry name" value="PRK05472.2-5"/>
    <property type="match status" value="1"/>
</dbReference>
<dbReference type="Pfam" id="PF06971">
    <property type="entry name" value="Put_DNA-bind_N"/>
    <property type="match status" value="1"/>
</dbReference>
<comment type="function">
    <text evidence="7">Modulates transcription in response to changes in cellular NADH/NAD(+) redox state.</text>
</comment>
<accession>A0A255H7T8</accession>
<comment type="caution">
    <text evidence="9">The sequence shown here is derived from an EMBL/GenBank/DDBJ whole genome shotgun (WGS) entry which is preliminary data.</text>
</comment>
<dbReference type="SMART" id="SM00881">
    <property type="entry name" value="CoA_binding"/>
    <property type="match status" value="1"/>
</dbReference>
<dbReference type="SUPFAM" id="SSF46785">
    <property type="entry name" value="Winged helix' DNA-binding domain"/>
    <property type="match status" value="1"/>
</dbReference>
<dbReference type="InterPro" id="IPR003781">
    <property type="entry name" value="CoA-bd"/>
</dbReference>
<dbReference type="GO" id="GO:0045892">
    <property type="term" value="P:negative regulation of DNA-templated transcription"/>
    <property type="evidence" value="ECO:0007669"/>
    <property type="project" value="InterPro"/>
</dbReference>
<evidence type="ECO:0000313" key="10">
    <source>
        <dbReference type="Proteomes" id="UP000216311"/>
    </source>
</evidence>
<dbReference type="OrthoDB" id="9784760at2"/>
<evidence type="ECO:0000313" key="9">
    <source>
        <dbReference type="EMBL" id="OYO22844.1"/>
    </source>
</evidence>
<evidence type="ECO:0000256" key="1">
    <source>
        <dbReference type="ARBA" id="ARBA00022490"/>
    </source>
</evidence>
<feature type="binding site" evidence="7">
    <location>
        <begin position="96"/>
        <end position="101"/>
    </location>
    <ligand>
        <name>NAD(+)</name>
        <dbReference type="ChEBI" id="CHEBI:57540"/>
    </ligand>
</feature>
<dbReference type="InterPro" id="IPR036291">
    <property type="entry name" value="NAD(P)-bd_dom_sf"/>
</dbReference>
<dbReference type="InterPro" id="IPR009718">
    <property type="entry name" value="Rex_DNA-bd_C_dom"/>
</dbReference>
<comment type="similarity">
    <text evidence="7">Belongs to the transcriptional regulatory Rex family.</text>
</comment>
<dbReference type="Proteomes" id="UP000216311">
    <property type="component" value="Unassembled WGS sequence"/>
</dbReference>
<keyword evidence="5 7" id="KW-0238">DNA-binding</keyword>
<dbReference type="NCBIfam" id="NF003995">
    <property type="entry name" value="PRK05472.2-4"/>
    <property type="match status" value="1"/>
</dbReference>
<sequence>MPVEPARGRGGIPEATVSRLATYLGVLNNLASAGVATVSSGELAATAGVNPAQLRKDLSHLGSYGIRGVGYDVAYLRFQLDQNIGSAEHWPVIIVGVGNLGRALVNHAGFSSRGFRVSALFDVDPALVGSRVEGLPIHHLSDLASVVRDPLVTIGVLTVPGEHAQPVADTLVDAGIKCLLNFAPINLAVPAQVTVRKVDLGSELQILAYHRQMSLADAISAEGLVPGGYGHSGE</sequence>
<dbReference type="NCBIfam" id="NF003992">
    <property type="entry name" value="PRK05472.2-1"/>
    <property type="match status" value="1"/>
</dbReference>
<dbReference type="NCBIfam" id="NF003994">
    <property type="entry name" value="PRK05472.2-3"/>
    <property type="match status" value="1"/>
</dbReference>
<dbReference type="SUPFAM" id="SSF51735">
    <property type="entry name" value="NAD(P)-binding Rossmann-fold domains"/>
    <property type="match status" value="1"/>
</dbReference>
<dbReference type="InterPro" id="IPR022876">
    <property type="entry name" value="Tscrpt_rep_Rex"/>
</dbReference>
<keyword evidence="6 7" id="KW-0804">Transcription</keyword>
<dbReference type="GO" id="GO:0005737">
    <property type="term" value="C:cytoplasm"/>
    <property type="evidence" value="ECO:0007669"/>
    <property type="project" value="UniProtKB-SubCell"/>
</dbReference>
<dbReference type="NCBIfam" id="NF003993">
    <property type="entry name" value="PRK05472.2-2"/>
    <property type="match status" value="1"/>
</dbReference>
<evidence type="ECO:0000256" key="2">
    <source>
        <dbReference type="ARBA" id="ARBA00022491"/>
    </source>
</evidence>
<dbReference type="Gene3D" id="1.10.10.10">
    <property type="entry name" value="Winged helix-like DNA-binding domain superfamily/Winged helix DNA-binding domain"/>
    <property type="match status" value="1"/>
</dbReference>
<keyword evidence="3 7" id="KW-0805">Transcription regulation</keyword>
<dbReference type="GO" id="GO:0003677">
    <property type="term" value="F:DNA binding"/>
    <property type="evidence" value="ECO:0007669"/>
    <property type="project" value="UniProtKB-UniRule"/>
</dbReference>
<dbReference type="Gene3D" id="3.40.50.720">
    <property type="entry name" value="NAD(P)-binding Rossmann-like Domain"/>
    <property type="match status" value="1"/>
</dbReference>
<keyword evidence="1 7" id="KW-0963">Cytoplasm</keyword>
<evidence type="ECO:0000256" key="3">
    <source>
        <dbReference type="ARBA" id="ARBA00023015"/>
    </source>
</evidence>
<dbReference type="InterPro" id="IPR036388">
    <property type="entry name" value="WH-like_DNA-bd_sf"/>
</dbReference>
<dbReference type="PANTHER" id="PTHR35786:SF1">
    <property type="entry name" value="REDOX-SENSING TRANSCRIPTIONAL REPRESSOR REX 1"/>
    <property type="match status" value="1"/>
</dbReference>
<keyword evidence="10" id="KW-1185">Reference proteome</keyword>
<evidence type="ECO:0000259" key="8">
    <source>
        <dbReference type="SMART" id="SM00881"/>
    </source>
</evidence>
<dbReference type="AlphaFoldDB" id="A0A255H7T8"/>
<gene>
    <name evidence="7" type="primary">rex</name>
    <name evidence="9" type="ORF">CGZ93_07025</name>
</gene>
<feature type="DNA-binding region" description="H-T-H motif" evidence="7">
    <location>
        <begin position="22"/>
        <end position="61"/>
    </location>
</feature>
<dbReference type="Pfam" id="PF02629">
    <property type="entry name" value="CoA_binding"/>
    <property type="match status" value="1"/>
</dbReference>
<dbReference type="GO" id="GO:0003700">
    <property type="term" value="F:DNA-binding transcription factor activity"/>
    <property type="evidence" value="ECO:0007669"/>
    <property type="project" value="UniProtKB-UniRule"/>
</dbReference>
<evidence type="ECO:0000256" key="4">
    <source>
        <dbReference type="ARBA" id="ARBA00023027"/>
    </source>
</evidence>
<name>A0A255H7T8_9ACTN</name>
<reference evidence="9 10" key="1">
    <citation type="submission" date="2017-07" db="EMBL/GenBank/DDBJ databases">
        <title>Draft whole genome sequences of clinical Proprionibacteriaceae strains.</title>
        <authorList>
            <person name="Bernier A.-M."/>
            <person name="Bernard K."/>
            <person name="Domingo M.-C."/>
        </authorList>
    </citation>
    <scope>NUCLEOTIDE SEQUENCE [LARGE SCALE GENOMIC DNA]</scope>
    <source>
        <strain evidence="9 10">NML 130396</strain>
    </source>
</reference>
<protein>
    <recommendedName>
        <fullName evidence="7">Redox-sensing transcriptional repressor Rex</fullName>
    </recommendedName>
</protein>
<keyword evidence="4 7" id="KW-0520">NAD</keyword>
<dbReference type="PANTHER" id="PTHR35786">
    <property type="entry name" value="REDOX-SENSING TRANSCRIPTIONAL REPRESSOR REX"/>
    <property type="match status" value="1"/>
</dbReference>
<comment type="subunit">
    <text evidence="7">Homodimer.</text>
</comment>
<proteinExistence type="inferred from homology"/>
<dbReference type="EMBL" id="NMVQ01000009">
    <property type="protein sequence ID" value="OYO22844.1"/>
    <property type="molecule type" value="Genomic_DNA"/>
</dbReference>
<evidence type="ECO:0000256" key="5">
    <source>
        <dbReference type="ARBA" id="ARBA00023125"/>
    </source>
</evidence>
<keyword evidence="2 7" id="KW-0678">Repressor</keyword>
<comment type="subcellular location">
    <subcellularLocation>
        <location evidence="7">Cytoplasm</location>
    </subcellularLocation>
</comment>